<keyword evidence="4" id="KW-0720">Serine protease</keyword>
<organism evidence="8 9">
    <name type="scientific">Aquariibacter albus</name>
    <dbReference type="NCBI Taxonomy" id="2759899"/>
    <lineage>
        <taxon>Bacteria</taxon>
        <taxon>Pseudomonadati</taxon>
        <taxon>Pseudomonadota</taxon>
        <taxon>Betaproteobacteria</taxon>
        <taxon>Burkholderiales</taxon>
        <taxon>Sphaerotilaceae</taxon>
        <taxon>Aquariibacter</taxon>
    </lineage>
</organism>
<keyword evidence="6" id="KW-0472">Membrane</keyword>
<gene>
    <name evidence="8" type="ORF">H4F90_10615</name>
</gene>
<feature type="region of interest" description="Disordered" evidence="5">
    <location>
        <begin position="1"/>
        <end position="30"/>
    </location>
</feature>
<dbReference type="Pfam" id="PF01343">
    <property type="entry name" value="Peptidase_S49"/>
    <property type="match status" value="1"/>
</dbReference>
<feature type="transmembrane region" description="Helical" evidence="6">
    <location>
        <begin position="54"/>
        <end position="72"/>
    </location>
</feature>
<dbReference type="AlphaFoldDB" id="A0A839HVD6"/>
<evidence type="ECO:0000256" key="1">
    <source>
        <dbReference type="ARBA" id="ARBA00008683"/>
    </source>
</evidence>
<keyword evidence="2" id="KW-0645">Protease</keyword>
<evidence type="ECO:0000256" key="3">
    <source>
        <dbReference type="ARBA" id="ARBA00022801"/>
    </source>
</evidence>
<evidence type="ECO:0000256" key="6">
    <source>
        <dbReference type="SAM" id="Phobius"/>
    </source>
</evidence>
<evidence type="ECO:0000256" key="5">
    <source>
        <dbReference type="SAM" id="MobiDB-lite"/>
    </source>
</evidence>
<accession>A0A839HVD6</accession>
<protein>
    <submittedName>
        <fullName evidence="8">S49 family peptidase</fullName>
    </submittedName>
</protein>
<dbReference type="CDD" id="cd07023">
    <property type="entry name" value="S49_Sppa_N_C"/>
    <property type="match status" value="1"/>
</dbReference>
<dbReference type="EMBL" id="JACIVI010000003">
    <property type="protein sequence ID" value="MBB1162434.1"/>
    <property type="molecule type" value="Genomic_DNA"/>
</dbReference>
<dbReference type="PANTHER" id="PTHR42987:SF8">
    <property type="entry name" value="PROTEINASE"/>
    <property type="match status" value="1"/>
</dbReference>
<dbReference type="Gene3D" id="6.20.330.10">
    <property type="match status" value="1"/>
</dbReference>
<feature type="domain" description="Peptidase S49" evidence="7">
    <location>
        <begin position="150"/>
        <end position="290"/>
    </location>
</feature>
<evidence type="ECO:0000313" key="9">
    <source>
        <dbReference type="Proteomes" id="UP000586093"/>
    </source>
</evidence>
<name>A0A839HVD6_9BURK</name>
<keyword evidence="9" id="KW-1185">Reference proteome</keyword>
<evidence type="ECO:0000256" key="2">
    <source>
        <dbReference type="ARBA" id="ARBA00022670"/>
    </source>
</evidence>
<dbReference type="PANTHER" id="PTHR42987">
    <property type="entry name" value="PEPTIDASE S49"/>
    <property type="match status" value="1"/>
</dbReference>
<reference evidence="8 9" key="1">
    <citation type="submission" date="2020-08" db="EMBL/GenBank/DDBJ databases">
        <title>Aquariorum lacteus gen. nov., sp. nov., a new member of the family Comamonadaceae, isolated from freshwater aquarium.</title>
        <authorList>
            <person name="Chun S.-J."/>
        </authorList>
    </citation>
    <scope>NUCLEOTIDE SEQUENCE [LARGE SCALE GENOMIC DNA]</scope>
    <source>
        <strain evidence="8 9">SJAQ100</strain>
    </source>
</reference>
<dbReference type="GO" id="GO:0004252">
    <property type="term" value="F:serine-type endopeptidase activity"/>
    <property type="evidence" value="ECO:0007669"/>
    <property type="project" value="InterPro"/>
</dbReference>
<comment type="similarity">
    <text evidence="1">Belongs to the peptidase S49 family.</text>
</comment>
<dbReference type="Gene3D" id="3.90.226.10">
    <property type="entry name" value="2-enoyl-CoA Hydratase, Chain A, domain 1"/>
    <property type="match status" value="1"/>
</dbReference>
<dbReference type="PRINTS" id="PR00127">
    <property type="entry name" value="CLPPROTEASEP"/>
</dbReference>
<sequence>MRRAPRTPFPMHADEASSPAPTPPAAVPAAPHPFDEMARVWLADRRRERRWRTIWRVLWLLLAVAVFAGTLADARRASAPSGPHTALVEVRGAIDAEGEATADAINAALRSAFEDKGARAVVMRINSPGGSPVQAGLVYDEIQRLRKLYDKKLYAVCEELCASAAYYMAAAADEIVVDKASLVGSIGVLMDGFGYTGVMDKLGVERRLLTAGANKGFLDPFTPMSEAHRAYALATLDQIHQQFIEAVKAGRGERLKITPDTFSGLFWNGQSALQQGLADRIGSLDQLAREVIGAEEIIDYTPKENLAERFARRFGAAAGGAVVGALRGLPTLR</sequence>
<comment type="caution">
    <text evidence="8">The sequence shown here is derived from an EMBL/GenBank/DDBJ whole genome shotgun (WGS) entry which is preliminary data.</text>
</comment>
<keyword evidence="6" id="KW-1133">Transmembrane helix</keyword>
<keyword evidence="3" id="KW-0378">Hydrolase</keyword>
<dbReference type="InterPro" id="IPR047272">
    <property type="entry name" value="S49_SppA_C"/>
</dbReference>
<dbReference type="GO" id="GO:0006508">
    <property type="term" value="P:proteolysis"/>
    <property type="evidence" value="ECO:0007669"/>
    <property type="project" value="UniProtKB-KW"/>
</dbReference>
<dbReference type="Proteomes" id="UP000586093">
    <property type="component" value="Unassembled WGS sequence"/>
</dbReference>
<dbReference type="InterPro" id="IPR001907">
    <property type="entry name" value="ClpP"/>
</dbReference>
<keyword evidence="6" id="KW-0812">Transmembrane</keyword>
<dbReference type="InterPro" id="IPR029045">
    <property type="entry name" value="ClpP/crotonase-like_dom_sf"/>
</dbReference>
<proteinExistence type="inferred from homology"/>
<evidence type="ECO:0000313" key="8">
    <source>
        <dbReference type="EMBL" id="MBB1162434.1"/>
    </source>
</evidence>
<evidence type="ECO:0000256" key="4">
    <source>
        <dbReference type="ARBA" id="ARBA00022825"/>
    </source>
</evidence>
<evidence type="ECO:0000259" key="7">
    <source>
        <dbReference type="Pfam" id="PF01343"/>
    </source>
</evidence>
<dbReference type="InterPro" id="IPR002142">
    <property type="entry name" value="Peptidase_S49"/>
</dbReference>
<dbReference type="GO" id="GO:0004176">
    <property type="term" value="F:ATP-dependent peptidase activity"/>
    <property type="evidence" value="ECO:0007669"/>
    <property type="project" value="InterPro"/>
</dbReference>
<dbReference type="SUPFAM" id="SSF52096">
    <property type="entry name" value="ClpP/crotonase"/>
    <property type="match status" value="1"/>
</dbReference>